<keyword evidence="4" id="KW-1185">Reference proteome</keyword>
<dbReference type="AlphaFoldDB" id="A0A8H6MCU6"/>
<name>A0A8H6MCU6_9AGAR</name>
<dbReference type="EMBL" id="JACGCI010000005">
    <property type="protein sequence ID" value="KAF6763820.1"/>
    <property type="molecule type" value="Genomic_DNA"/>
</dbReference>
<evidence type="ECO:0000313" key="2">
    <source>
        <dbReference type="EMBL" id="KAF6763243.1"/>
    </source>
</evidence>
<dbReference type="EMBL" id="JACGCI010000006">
    <property type="protein sequence ID" value="KAF6763243.1"/>
    <property type="molecule type" value="Genomic_DNA"/>
</dbReference>
<comment type="caution">
    <text evidence="3">The sequence shown here is derived from an EMBL/GenBank/DDBJ whole genome shotgun (WGS) entry which is preliminary data.</text>
</comment>
<gene>
    <name evidence="3" type="ORF">DFP72DRAFT_873480</name>
    <name evidence="2" type="ORF">DFP72DRAFT_875137</name>
</gene>
<sequence>THDERVFDAKVDELVLPKGFDGQPLVGAADERELEASADELVSEATVDELVSEAIVDELVSEATVDELALQGRVNEELDCRPADGVLVWGAGIRGGCNGSISVQICGHGGLWYENKKAFSMAPHARPQRAWPPVSNGSPPGEWRKRMASG</sequence>
<reference evidence="3 4" key="1">
    <citation type="submission" date="2020-07" db="EMBL/GenBank/DDBJ databases">
        <title>Comparative genomics of pyrophilous fungi reveals a link between fire events and developmental genes.</title>
        <authorList>
            <consortium name="DOE Joint Genome Institute"/>
            <person name="Steindorff A.S."/>
            <person name="Carver A."/>
            <person name="Calhoun S."/>
            <person name="Stillman K."/>
            <person name="Liu H."/>
            <person name="Lipzen A."/>
            <person name="Pangilinan J."/>
            <person name="Labutti K."/>
            <person name="Bruns T.D."/>
            <person name="Grigoriev I.V."/>
        </authorList>
    </citation>
    <scope>NUCLEOTIDE SEQUENCE [LARGE SCALE GENOMIC DNA]</scope>
    <source>
        <strain evidence="3 4">CBS 144469</strain>
    </source>
</reference>
<proteinExistence type="predicted"/>
<evidence type="ECO:0000256" key="1">
    <source>
        <dbReference type="SAM" id="MobiDB-lite"/>
    </source>
</evidence>
<accession>A0A8H6MCU6</accession>
<evidence type="ECO:0000313" key="3">
    <source>
        <dbReference type="EMBL" id="KAF6763820.1"/>
    </source>
</evidence>
<feature type="region of interest" description="Disordered" evidence="1">
    <location>
        <begin position="124"/>
        <end position="150"/>
    </location>
</feature>
<feature type="non-terminal residue" evidence="3">
    <location>
        <position position="1"/>
    </location>
</feature>
<protein>
    <submittedName>
        <fullName evidence="3">Uncharacterized protein</fullName>
    </submittedName>
</protein>
<dbReference type="Proteomes" id="UP000521943">
    <property type="component" value="Unassembled WGS sequence"/>
</dbReference>
<evidence type="ECO:0000313" key="4">
    <source>
        <dbReference type="Proteomes" id="UP000521943"/>
    </source>
</evidence>
<organism evidence="3 4">
    <name type="scientific">Ephemerocybe angulata</name>
    <dbReference type="NCBI Taxonomy" id="980116"/>
    <lineage>
        <taxon>Eukaryota</taxon>
        <taxon>Fungi</taxon>
        <taxon>Dikarya</taxon>
        <taxon>Basidiomycota</taxon>
        <taxon>Agaricomycotina</taxon>
        <taxon>Agaricomycetes</taxon>
        <taxon>Agaricomycetidae</taxon>
        <taxon>Agaricales</taxon>
        <taxon>Agaricineae</taxon>
        <taxon>Psathyrellaceae</taxon>
        <taxon>Ephemerocybe</taxon>
    </lineage>
</organism>